<keyword evidence="2 5" id="KW-0812">Transmembrane</keyword>
<dbReference type="RefSeq" id="WP_187755670.1">
    <property type="nucleotide sequence ID" value="NZ_JABURY010000016.1"/>
</dbReference>
<dbReference type="InterPro" id="IPR003418">
    <property type="entry name" value="Fumarate_red_D"/>
</dbReference>
<dbReference type="Gene3D" id="1.20.1300.10">
    <property type="entry name" value="Fumarate reductase/succinate dehydrogenase, transmembrane subunit"/>
    <property type="match status" value="1"/>
</dbReference>
<feature type="transmembrane region" description="Helical" evidence="5">
    <location>
        <begin position="99"/>
        <end position="116"/>
    </location>
</feature>
<keyword evidence="7" id="KW-1185">Reference proteome</keyword>
<dbReference type="Pfam" id="PF02313">
    <property type="entry name" value="Fumarate_red_D"/>
    <property type="match status" value="1"/>
</dbReference>
<accession>A0ABR7QYF3</accession>
<keyword evidence="3 5" id="KW-1133">Transmembrane helix</keyword>
<evidence type="ECO:0000256" key="4">
    <source>
        <dbReference type="ARBA" id="ARBA00023136"/>
    </source>
</evidence>
<gene>
    <name evidence="6" type="ORF">FcAc13_07935</name>
</gene>
<proteinExistence type="predicted"/>
<reference evidence="6 7" key="1">
    <citation type="submission" date="2020-06" db="EMBL/GenBank/DDBJ databases">
        <title>Frischella cerana isolated from Apis cerana gut homogenate.</title>
        <authorList>
            <person name="Wolter L.A."/>
            <person name="Suenami S."/>
            <person name="Miyazaki R."/>
        </authorList>
    </citation>
    <scope>NUCLEOTIDE SEQUENCE [LARGE SCALE GENOMIC DNA]</scope>
    <source>
        <strain evidence="6 7">Ac13</strain>
    </source>
</reference>
<keyword evidence="1" id="KW-1003">Cell membrane</keyword>
<name>A0ABR7QYF3_9GAMM</name>
<evidence type="ECO:0000256" key="1">
    <source>
        <dbReference type="ARBA" id="ARBA00022475"/>
    </source>
</evidence>
<evidence type="ECO:0008006" key="8">
    <source>
        <dbReference type="Google" id="ProtNLM"/>
    </source>
</evidence>
<dbReference type="SUPFAM" id="SSF81343">
    <property type="entry name" value="Fumarate reductase respiratory complex transmembrane subunits"/>
    <property type="match status" value="1"/>
</dbReference>
<dbReference type="Proteomes" id="UP000651208">
    <property type="component" value="Unassembled WGS sequence"/>
</dbReference>
<organism evidence="6 7">
    <name type="scientific">Frischella japonica</name>
    <dbReference type="NCBI Taxonomy" id="2741544"/>
    <lineage>
        <taxon>Bacteria</taxon>
        <taxon>Pseudomonadati</taxon>
        <taxon>Pseudomonadota</taxon>
        <taxon>Gammaproteobacteria</taxon>
        <taxon>Orbales</taxon>
        <taxon>Orbaceae</taxon>
        <taxon>Frischella</taxon>
    </lineage>
</organism>
<dbReference type="InterPro" id="IPR034804">
    <property type="entry name" value="SQR/QFR_C/D"/>
</dbReference>
<dbReference type="EMBL" id="JABURY010000016">
    <property type="protein sequence ID" value="MBC9131237.1"/>
    <property type="molecule type" value="Genomic_DNA"/>
</dbReference>
<evidence type="ECO:0000256" key="5">
    <source>
        <dbReference type="SAM" id="Phobius"/>
    </source>
</evidence>
<evidence type="ECO:0000313" key="7">
    <source>
        <dbReference type="Proteomes" id="UP000651208"/>
    </source>
</evidence>
<sequence>MNINKSNTFTENSSIYLGLSKLAGLWFALFAPVVFVIIGYLIPFGDVQTLSNILKLTDTYIGKGFLFLTITLPSGYAFDRILKILNYFNIYPKRSKLSIYGLAIIWAMHAFYVIFLR</sequence>
<protein>
    <recommendedName>
        <fullName evidence="8">Fumarate reductase subunit D</fullName>
    </recommendedName>
</protein>
<feature type="transmembrane region" description="Helical" evidence="5">
    <location>
        <begin position="60"/>
        <end position="78"/>
    </location>
</feature>
<evidence type="ECO:0000313" key="6">
    <source>
        <dbReference type="EMBL" id="MBC9131237.1"/>
    </source>
</evidence>
<keyword evidence="4 5" id="KW-0472">Membrane</keyword>
<evidence type="ECO:0000256" key="2">
    <source>
        <dbReference type="ARBA" id="ARBA00022692"/>
    </source>
</evidence>
<evidence type="ECO:0000256" key="3">
    <source>
        <dbReference type="ARBA" id="ARBA00022989"/>
    </source>
</evidence>
<feature type="transmembrane region" description="Helical" evidence="5">
    <location>
        <begin position="21"/>
        <end position="40"/>
    </location>
</feature>
<comment type="caution">
    <text evidence="6">The sequence shown here is derived from an EMBL/GenBank/DDBJ whole genome shotgun (WGS) entry which is preliminary data.</text>
</comment>